<keyword evidence="2" id="KW-1185">Reference proteome</keyword>
<gene>
    <name evidence="1" type="ORF">CLUMA_CG002759</name>
</gene>
<proteinExistence type="predicted"/>
<accession>A0A1J1HMX9</accession>
<name>A0A1J1HMX9_9DIPT</name>
<evidence type="ECO:0000313" key="1">
    <source>
        <dbReference type="EMBL" id="CRK88748.1"/>
    </source>
</evidence>
<organism evidence="1 2">
    <name type="scientific">Clunio marinus</name>
    <dbReference type="NCBI Taxonomy" id="568069"/>
    <lineage>
        <taxon>Eukaryota</taxon>
        <taxon>Metazoa</taxon>
        <taxon>Ecdysozoa</taxon>
        <taxon>Arthropoda</taxon>
        <taxon>Hexapoda</taxon>
        <taxon>Insecta</taxon>
        <taxon>Pterygota</taxon>
        <taxon>Neoptera</taxon>
        <taxon>Endopterygota</taxon>
        <taxon>Diptera</taxon>
        <taxon>Nematocera</taxon>
        <taxon>Chironomoidea</taxon>
        <taxon>Chironomidae</taxon>
        <taxon>Clunio</taxon>
    </lineage>
</organism>
<dbReference type="Proteomes" id="UP000183832">
    <property type="component" value="Unassembled WGS sequence"/>
</dbReference>
<reference evidence="1 2" key="1">
    <citation type="submission" date="2015-04" db="EMBL/GenBank/DDBJ databases">
        <authorList>
            <person name="Syromyatnikov M.Y."/>
            <person name="Popov V.N."/>
        </authorList>
    </citation>
    <scope>NUCLEOTIDE SEQUENCE [LARGE SCALE GENOMIC DNA]</scope>
</reference>
<dbReference type="EMBL" id="CVRI01000010">
    <property type="protein sequence ID" value="CRK88748.1"/>
    <property type="molecule type" value="Genomic_DNA"/>
</dbReference>
<protein>
    <submittedName>
        <fullName evidence="1">CLUMA_CG002759, isoform A</fullName>
    </submittedName>
</protein>
<evidence type="ECO:0000313" key="2">
    <source>
        <dbReference type="Proteomes" id="UP000183832"/>
    </source>
</evidence>
<dbReference type="AlphaFoldDB" id="A0A1J1HMX9"/>
<sequence length="66" mass="7454">MRKDVSRPHKCSLMCYLLDDDGSLSSLNGTTEKGLLASSMTADDKFIEINETGEKCIKRFFALKRH</sequence>